<reference evidence="2 3" key="1">
    <citation type="submission" date="2019-03" db="EMBL/GenBank/DDBJ databases">
        <title>Genomic Encyclopedia of Type Strains, Phase IV (KMG-IV): sequencing the most valuable type-strain genomes for metagenomic binning, comparative biology and taxonomic classification.</title>
        <authorList>
            <person name="Goeker M."/>
        </authorList>
    </citation>
    <scope>NUCLEOTIDE SEQUENCE [LARGE SCALE GENOMIC DNA]</scope>
    <source>
        <strain evidence="2 3">DSM 22958</strain>
    </source>
</reference>
<evidence type="ECO:0000313" key="3">
    <source>
        <dbReference type="Proteomes" id="UP000294881"/>
    </source>
</evidence>
<proteinExistence type="predicted"/>
<sequence>MFGALMAAASARIAETRQNIVRLAIGVTVAVAAVIMLVSALLSALFLTVAFYWGPIAAHLIVAGAALLVAVIALIYAFARPRRKPAPLPAVNAATLGAAAVDAAAGVGAKAAGAATTQAFEAARSAGERIRSIGEALSADLTGERKQPVSRKTIINATLTAVLVGLLIGRKM</sequence>
<organism evidence="2 3">
    <name type="scientific">Camelimonas lactis</name>
    <dbReference type="NCBI Taxonomy" id="659006"/>
    <lineage>
        <taxon>Bacteria</taxon>
        <taxon>Pseudomonadati</taxon>
        <taxon>Pseudomonadota</taxon>
        <taxon>Alphaproteobacteria</taxon>
        <taxon>Hyphomicrobiales</taxon>
        <taxon>Chelatococcaceae</taxon>
        <taxon>Camelimonas</taxon>
    </lineage>
</organism>
<feature type="transmembrane region" description="Helical" evidence="1">
    <location>
        <begin position="59"/>
        <end position="79"/>
    </location>
</feature>
<dbReference type="EMBL" id="SLWL01000001">
    <property type="protein sequence ID" value="TCO16195.1"/>
    <property type="molecule type" value="Genomic_DNA"/>
</dbReference>
<gene>
    <name evidence="2" type="ORF">EV666_101448</name>
</gene>
<feature type="transmembrane region" description="Helical" evidence="1">
    <location>
        <begin position="20"/>
        <end position="53"/>
    </location>
</feature>
<keyword evidence="1" id="KW-0812">Transmembrane</keyword>
<comment type="caution">
    <text evidence="2">The sequence shown here is derived from an EMBL/GenBank/DDBJ whole genome shotgun (WGS) entry which is preliminary data.</text>
</comment>
<accession>A0A4R2GYQ2</accession>
<keyword evidence="1" id="KW-0472">Membrane</keyword>
<dbReference type="Proteomes" id="UP000294881">
    <property type="component" value="Unassembled WGS sequence"/>
</dbReference>
<dbReference type="AlphaFoldDB" id="A0A4R2GYQ2"/>
<keyword evidence="3" id="KW-1185">Reference proteome</keyword>
<evidence type="ECO:0000313" key="2">
    <source>
        <dbReference type="EMBL" id="TCO16195.1"/>
    </source>
</evidence>
<protein>
    <submittedName>
        <fullName evidence="2">Uncharacterized protein</fullName>
    </submittedName>
</protein>
<name>A0A4R2GYQ2_9HYPH</name>
<evidence type="ECO:0000256" key="1">
    <source>
        <dbReference type="SAM" id="Phobius"/>
    </source>
</evidence>
<dbReference type="RefSeq" id="WP_132002281.1">
    <property type="nucleotide sequence ID" value="NZ_JBHUNN010000002.1"/>
</dbReference>
<keyword evidence="1" id="KW-1133">Transmembrane helix</keyword>